<dbReference type="EMBL" id="JAMDMX010000148">
    <property type="protein sequence ID" value="MCY9697501.1"/>
    <property type="molecule type" value="Genomic_DNA"/>
</dbReference>
<feature type="domain" description="NlpC/P60" evidence="7">
    <location>
        <begin position="196"/>
        <end position="324"/>
    </location>
</feature>
<organism evidence="8 9">
    <name type="scientific">Paenibacillus alginolyticus</name>
    <dbReference type="NCBI Taxonomy" id="59839"/>
    <lineage>
        <taxon>Bacteria</taxon>
        <taxon>Bacillati</taxon>
        <taxon>Bacillota</taxon>
        <taxon>Bacilli</taxon>
        <taxon>Bacillales</taxon>
        <taxon>Paenibacillaceae</taxon>
        <taxon>Paenibacillus</taxon>
    </lineage>
</organism>
<dbReference type="PANTHER" id="PTHR47053:SF1">
    <property type="entry name" value="MUREIN DD-ENDOPEPTIDASE MEPH-RELATED"/>
    <property type="match status" value="1"/>
</dbReference>
<dbReference type="RefSeq" id="WP_268618207.1">
    <property type="nucleotide sequence ID" value="NZ_JAMDMX010000148.1"/>
</dbReference>
<accession>A0ABT4GMQ5</accession>
<protein>
    <submittedName>
        <fullName evidence="8">Peptidoglycan endopeptidase</fullName>
    </submittedName>
</protein>
<dbReference type="InterPro" id="IPR018392">
    <property type="entry name" value="LysM"/>
</dbReference>
<dbReference type="InterPro" id="IPR038765">
    <property type="entry name" value="Papain-like_cys_pep_sf"/>
</dbReference>
<comment type="similarity">
    <text evidence="1">Belongs to the peptidase C40 family.</text>
</comment>
<evidence type="ECO:0000313" key="9">
    <source>
        <dbReference type="Proteomes" id="UP001527099"/>
    </source>
</evidence>
<keyword evidence="4" id="KW-0677">Repeat</keyword>
<keyword evidence="2" id="KW-0645">Protease</keyword>
<evidence type="ECO:0000256" key="2">
    <source>
        <dbReference type="ARBA" id="ARBA00022670"/>
    </source>
</evidence>
<evidence type="ECO:0000256" key="6">
    <source>
        <dbReference type="ARBA" id="ARBA00022807"/>
    </source>
</evidence>
<dbReference type="InterPro" id="IPR000064">
    <property type="entry name" value="NLP_P60_dom"/>
</dbReference>
<dbReference type="Proteomes" id="UP001527099">
    <property type="component" value="Unassembled WGS sequence"/>
</dbReference>
<dbReference type="Pfam" id="PF01476">
    <property type="entry name" value="LysM"/>
    <property type="match status" value="1"/>
</dbReference>
<dbReference type="InterPro" id="IPR051202">
    <property type="entry name" value="Peptidase_C40"/>
</dbReference>
<dbReference type="PROSITE" id="PS51935">
    <property type="entry name" value="NLPC_P60"/>
    <property type="match status" value="1"/>
</dbReference>
<dbReference type="InterPro" id="IPR036779">
    <property type="entry name" value="LysM_dom_sf"/>
</dbReference>
<dbReference type="Gene3D" id="3.90.1720.10">
    <property type="entry name" value="endopeptidase domain like (from Nostoc punctiforme)"/>
    <property type="match status" value="1"/>
</dbReference>
<evidence type="ECO:0000256" key="4">
    <source>
        <dbReference type="ARBA" id="ARBA00022737"/>
    </source>
</evidence>
<keyword evidence="5" id="KW-0378">Hydrolase</keyword>
<evidence type="ECO:0000256" key="1">
    <source>
        <dbReference type="ARBA" id="ARBA00007074"/>
    </source>
</evidence>
<comment type="caution">
    <text evidence="8">The sequence shown here is derived from an EMBL/GenBank/DDBJ whole genome shotgun (WGS) entry which is preliminary data.</text>
</comment>
<dbReference type="Pfam" id="PF00877">
    <property type="entry name" value="NLPC_P60"/>
    <property type="match status" value="1"/>
</dbReference>
<sequence length="324" mass="36655">MAIVRKFQMTIFLSQKDFFENIRRSFKNKTLIDNNGISYLALDDVLEILEYDLKGGNARFRFATDGSEFLSLPRSGGIARREDVNFRIDPLITDQGKLYVSLRSINRLFNVDVSANLVKSQVFIRQPALFFITFKGDTLRSLTKLLNTTVNKLLALNKNLKEPIPAGIRLRIPTTQPNSPTVKGNTKKSSVRIKQTDKAPTIIALGTTLIGTRYQFGAAPYPRSKRFDCSSYLQYIFGKNGVALPRTSRAQATVGKRIGQRDIEPGDIIFFRRPRYSDNRIGHCGVDIGNGRMLNTYSSPPGVTITRWKDPYWLSRYITASEIL</sequence>
<name>A0ABT4GMQ5_9BACL</name>
<dbReference type="SUPFAM" id="SSF54001">
    <property type="entry name" value="Cysteine proteinases"/>
    <property type="match status" value="1"/>
</dbReference>
<dbReference type="PANTHER" id="PTHR47053">
    <property type="entry name" value="MUREIN DD-ENDOPEPTIDASE MEPH-RELATED"/>
    <property type="match status" value="1"/>
</dbReference>
<evidence type="ECO:0000256" key="5">
    <source>
        <dbReference type="ARBA" id="ARBA00022801"/>
    </source>
</evidence>
<evidence type="ECO:0000259" key="7">
    <source>
        <dbReference type="PROSITE" id="PS51935"/>
    </source>
</evidence>
<keyword evidence="6" id="KW-0788">Thiol protease</keyword>
<keyword evidence="3" id="KW-0732">Signal</keyword>
<evidence type="ECO:0000313" key="8">
    <source>
        <dbReference type="EMBL" id="MCY9697501.1"/>
    </source>
</evidence>
<reference evidence="8 9" key="1">
    <citation type="submission" date="2022-05" db="EMBL/GenBank/DDBJ databases">
        <title>Genome Sequencing of Bee-Associated Microbes.</title>
        <authorList>
            <person name="Dunlap C."/>
        </authorList>
    </citation>
    <scope>NUCLEOTIDE SEQUENCE [LARGE SCALE GENOMIC DNA]</scope>
    <source>
        <strain evidence="8 9">NRRL B-14421</strain>
    </source>
</reference>
<proteinExistence type="inferred from homology"/>
<keyword evidence="9" id="KW-1185">Reference proteome</keyword>
<gene>
    <name evidence="8" type="ORF">M5X19_32285</name>
</gene>
<dbReference type="Gene3D" id="3.10.350.10">
    <property type="entry name" value="LysM domain"/>
    <property type="match status" value="1"/>
</dbReference>
<evidence type="ECO:0000256" key="3">
    <source>
        <dbReference type="ARBA" id="ARBA00022729"/>
    </source>
</evidence>